<keyword evidence="2" id="KW-0964">Secreted</keyword>
<dbReference type="Proteomes" id="UP000555546">
    <property type="component" value="Unassembled WGS sequence"/>
</dbReference>
<evidence type="ECO:0000256" key="5">
    <source>
        <dbReference type="SAM" id="SignalP"/>
    </source>
</evidence>
<feature type="signal peptide" evidence="5">
    <location>
        <begin position="1"/>
        <end position="28"/>
    </location>
</feature>
<evidence type="ECO:0000256" key="4">
    <source>
        <dbReference type="SAM" id="MobiDB-lite"/>
    </source>
</evidence>
<dbReference type="Pfam" id="PF03534">
    <property type="entry name" value="SpvB"/>
    <property type="match status" value="1"/>
</dbReference>
<dbReference type="InterPro" id="IPR003284">
    <property type="entry name" value="Sal_SpvB"/>
</dbReference>
<evidence type="ECO:0000256" key="1">
    <source>
        <dbReference type="ARBA" id="ARBA00004613"/>
    </source>
</evidence>
<dbReference type="GO" id="GO:0005576">
    <property type="term" value="C:extracellular region"/>
    <property type="evidence" value="ECO:0007669"/>
    <property type="project" value="UniProtKB-SubCell"/>
</dbReference>
<dbReference type="GO" id="GO:0005737">
    <property type="term" value="C:cytoplasm"/>
    <property type="evidence" value="ECO:0007669"/>
    <property type="project" value="InterPro"/>
</dbReference>
<feature type="region of interest" description="Disordered" evidence="4">
    <location>
        <begin position="59"/>
        <end position="117"/>
    </location>
</feature>
<sequence length="378" mass="39427">MRIRRGKFVLFFAALICASGNLLPPAWGGDGAFVGLAHAADSSISGGLGSGGNALGAGSGNSGDVSADNVIGETSQPNPSERTVDLALPIPASSDGATGSDASGSAPSNPTDTLQPQGEIAPALSTITTEPISTPAPTGAPEKASTPDVRGTGNLTHNIDITVPGFRGLEPKIVLNYNSARKTKVSGLYQGWLGYGWGLNGLHVIERGSLGYGVPAFDSSDVYLLNGEQLVNCSAGVVSPSCATGGTHATEIESYNRIAFNSSANEWRVTERDGTVSLFKPVQSYSGATPTAGTPAYDLQRNFRWLLASVMDTNGNSVKYNYNCDHAPVCYPSTIEYNGSKISFYYESRPDHLLMANGHTISSTIRRIKSIATWTGAA</sequence>
<feature type="region of interest" description="Disordered" evidence="4">
    <location>
        <begin position="129"/>
        <end position="156"/>
    </location>
</feature>
<feature type="compositionally biased region" description="Polar residues" evidence="4">
    <location>
        <begin position="72"/>
        <end position="81"/>
    </location>
</feature>
<keyword evidence="7" id="KW-1185">Reference proteome</keyword>
<evidence type="ECO:0000256" key="2">
    <source>
        <dbReference type="ARBA" id="ARBA00022525"/>
    </source>
</evidence>
<proteinExistence type="predicted"/>
<organism evidence="6 7">
    <name type="scientific">Brucella daejeonensis</name>
    <dbReference type="NCBI Taxonomy" id="659015"/>
    <lineage>
        <taxon>Bacteria</taxon>
        <taxon>Pseudomonadati</taxon>
        <taxon>Pseudomonadota</taxon>
        <taxon>Alphaproteobacteria</taxon>
        <taxon>Hyphomicrobiales</taxon>
        <taxon>Brucellaceae</taxon>
        <taxon>Brucella/Ochrobactrum group</taxon>
        <taxon>Brucella</taxon>
    </lineage>
</organism>
<comment type="caution">
    <text evidence="6">The sequence shown here is derived from an EMBL/GenBank/DDBJ whole genome shotgun (WGS) entry which is preliminary data.</text>
</comment>
<feature type="compositionally biased region" description="Low complexity" evidence="4">
    <location>
        <begin position="91"/>
        <end position="108"/>
    </location>
</feature>
<keyword evidence="5" id="KW-0732">Signal</keyword>
<gene>
    <name evidence="6" type="ORF">FHS76_004167</name>
</gene>
<keyword evidence="3" id="KW-0843">Virulence</keyword>
<protein>
    <submittedName>
        <fullName evidence="6">Uncharacterized protein</fullName>
    </submittedName>
</protein>
<name>A0A7W9EPK8_9HYPH</name>
<evidence type="ECO:0000256" key="3">
    <source>
        <dbReference type="ARBA" id="ARBA00023026"/>
    </source>
</evidence>
<feature type="chain" id="PRO_5031101231" evidence="5">
    <location>
        <begin position="29"/>
        <end position="378"/>
    </location>
</feature>
<dbReference type="EMBL" id="JACIJG010000026">
    <property type="protein sequence ID" value="MBB5704250.1"/>
    <property type="molecule type" value="Genomic_DNA"/>
</dbReference>
<accession>A0A7W9EPK8</accession>
<reference evidence="6 7" key="1">
    <citation type="submission" date="2020-08" db="EMBL/GenBank/DDBJ databases">
        <title>Genomic Encyclopedia of Type Strains, Phase IV (KMG-IV): sequencing the most valuable type-strain genomes for metagenomic binning, comparative biology and taxonomic classification.</title>
        <authorList>
            <person name="Goeker M."/>
        </authorList>
    </citation>
    <scope>NUCLEOTIDE SEQUENCE [LARGE SCALE GENOMIC DNA]</scope>
    <source>
        <strain evidence="6 7">DSM 26944</strain>
    </source>
</reference>
<dbReference type="AlphaFoldDB" id="A0A7W9EPK8"/>
<evidence type="ECO:0000313" key="6">
    <source>
        <dbReference type="EMBL" id="MBB5704250.1"/>
    </source>
</evidence>
<dbReference type="RefSeq" id="WP_183657401.1">
    <property type="nucleotide sequence ID" value="NZ_JACIJG010000026.1"/>
</dbReference>
<evidence type="ECO:0000313" key="7">
    <source>
        <dbReference type="Proteomes" id="UP000555546"/>
    </source>
</evidence>
<comment type="subcellular location">
    <subcellularLocation>
        <location evidence="1">Secreted</location>
    </subcellularLocation>
</comment>